<dbReference type="EMBL" id="AP027081">
    <property type="protein sequence ID" value="BDU76640.1"/>
    <property type="molecule type" value="Genomic_DNA"/>
</dbReference>
<proteinExistence type="predicted"/>
<reference evidence="1" key="1">
    <citation type="journal article" date="2023" name="Int. J. Syst. Evol. Microbiol.">
        <title>Mesoterricola silvestris gen. nov., sp. nov., Mesoterricola sediminis sp. nov., Geothrix oryzae sp. nov., Geothrix edaphica sp. nov., Geothrix rubra sp. nov., and Geothrix limicola sp. nov., six novel members of Acidobacteriota isolated from soils.</title>
        <authorList>
            <person name="Itoh H."/>
            <person name="Sugisawa Y."/>
            <person name="Mise K."/>
            <person name="Xu Z."/>
            <person name="Kuniyasu M."/>
            <person name="Ushijima N."/>
            <person name="Kawano K."/>
            <person name="Kobayashi E."/>
            <person name="Shiratori Y."/>
            <person name="Masuda Y."/>
            <person name="Senoo K."/>
        </authorList>
    </citation>
    <scope>NUCLEOTIDE SEQUENCE</scope>
    <source>
        <strain evidence="1">W786</strain>
    </source>
</reference>
<dbReference type="Proteomes" id="UP001228113">
    <property type="component" value="Chromosome"/>
</dbReference>
<gene>
    <name evidence="1" type="ORF">METESE_15980</name>
</gene>
<sequence>MACGARTPVLWQPQPRLPLPVARFLGARLHAALENPADRALLAWPAILGAPALRAAHPGGLPEALLLEQAAPMLVGTGQSPEDAWRRATACFPDTGDKGPDGWVPHRLWDPLASLVSLRCGVTLLALLGLPGDARWRVAAGASLFNAALFHEAHDALEPLWMEAEGPLRRTLQGLILMAGGYHHMQIQNAPGMAGLWEDAQAALEASGGEVRGPWGTLRFDEALAGLQVRLDALDDGTGERSPEPPWDRLWSLDRPEWELM</sequence>
<dbReference type="KEGG" id="msea:METESE_15980"/>
<keyword evidence="2" id="KW-1185">Reference proteome</keyword>
<dbReference type="PANTHER" id="PTHR34796:SF1">
    <property type="entry name" value="EXPRESSED PROTEIN"/>
    <property type="match status" value="1"/>
</dbReference>
<evidence type="ECO:0008006" key="3">
    <source>
        <dbReference type="Google" id="ProtNLM"/>
    </source>
</evidence>
<dbReference type="AlphaFoldDB" id="A0AA48KD26"/>
<dbReference type="Gene3D" id="1.10.3450.10">
    <property type="entry name" value="TTHA0068-like"/>
    <property type="match status" value="1"/>
</dbReference>
<accession>A0AA48KD26</accession>
<evidence type="ECO:0000313" key="1">
    <source>
        <dbReference type="EMBL" id="BDU76640.1"/>
    </source>
</evidence>
<name>A0AA48KD26_9BACT</name>
<evidence type="ECO:0000313" key="2">
    <source>
        <dbReference type="Proteomes" id="UP001228113"/>
    </source>
</evidence>
<dbReference type="InterPro" id="IPR005500">
    <property type="entry name" value="DUF309"/>
</dbReference>
<dbReference type="RefSeq" id="WP_316411474.1">
    <property type="nucleotide sequence ID" value="NZ_AP027081.1"/>
</dbReference>
<dbReference type="Pfam" id="PF03745">
    <property type="entry name" value="DUF309"/>
    <property type="match status" value="1"/>
</dbReference>
<organism evidence="1 2">
    <name type="scientific">Mesoterricola sediminis</name>
    <dbReference type="NCBI Taxonomy" id="2927980"/>
    <lineage>
        <taxon>Bacteria</taxon>
        <taxon>Pseudomonadati</taxon>
        <taxon>Acidobacteriota</taxon>
        <taxon>Holophagae</taxon>
        <taxon>Holophagales</taxon>
        <taxon>Holophagaceae</taxon>
        <taxon>Mesoterricola</taxon>
    </lineage>
</organism>
<dbReference type="InterPro" id="IPR023203">
    <property type="entry name" value="TTHA0068_sf"/>
</dbReference>
<dbReference type="SUPFAM" id="SSF140663">
    <property type="entry name" value="TTHA0068-like"/>
    <property type="match status" value="1"/>
</dbReference>
<protein>
    <recommendedName>
        <fullName evidence="3">DUF309 domain-containing protein</fullName>
    </recommendedName>
</protein>
<dbReference type="PANTHER" id="PTHR34796">
    <property type="entry name" value="EXPRESSED PROTEIN"/>
    <property type="match status" value="1"/>
</dbReference>